<dbReference type="Gene3D" id="2.180.10.10">
    <property type="entry name" value="RHS repeat-associated core"/>
    <property type="match status" value="1"/>
</dbReference>
<dbReference type="KEGG" id="smon:AWR27_23050"/>
<evidence type="ECO:0008006" key="4">
    <source>
        <dbReference type="Google" id="ProtNLM"/>
    </source>
</evidence>
<name>A0A1P9X2U3_9BACT</name>
<organism evidence="2 3">
    <name type="scientific">Spirosoma montaniterrae</name>
    <dbReference type="NCBI Taxonomy" id="1178516"/>
    <lineage>
        <taxon>Bacteria</taxon>
        <taxon>Pseudomonadati</taxon>
        <taxon>Bacteroidota</taxon>
        <taxon>Cytophagia</taxon>
        <taxon>Cytophagales</taxon>
        <taxon>Cytophagaceae</taxon>
        <taxon>Spirosoma</taxon>
    </lineage>
</organism>
<feature type="chain" id="PRO_5012071803" description="DUF4595 domain-containing protein" evidence="1">
    <location>
        <begin position="24"/>
        <end position="279"/>
    </location>
</feature>
<proteinExistence type="predicted"/>
<sequence>MKMILSFYLLLLFAGADIGCTNATSNVQPQIAGCRKIVVSEDGDETEYEFDEQGRLSSYLGESLADYYKNNFSFKRQWSYEGSTITLSRSNESWAYDMLDGSKNGFEQTFFPTDNGKGQKIDSWTSLGFEDGQVVTSTHEDYTYNANGDCVQLTNGNVTIDGVTTAKYTADFKYFADKPAPFAGKPFQWLIESAWSAGGHTNSHLTESEKLTFERIDDPDIKAVMNRTVIYSYQYDGKGRVSRIQIDTEEKNTVTHLDDGRTFTNTEKKQKVVTFTYDC</sequence>
<evidence type="ECO:0000256" key="1">
    <source>
        <dbReference type="SAM" id="SignalP"/>
    </source>
</evidence>
<gene>
    <name evidence="2" type="ORF">AWR27_23050</name>
</gene>
<keyword evidence="3" id="KW-1185">Reference proteome</keyword>
<protein>
    <recommendedName>
        <fullName evidence="4">DUF4595 domain-containing protein</fullName>
    </recommendedName>
</protein>
<dbReference type="Proteomes" id="UP000187941">
    <property type="component" value="Chromosome"/>
</dbReference>
<dbReference type="AlphaFoldDB" id="A0A1P9X2U3"/>
<dbReference type="EMBL" id="CP014263">
    <property type="protein sequence ID" value="AQG81918.1"/>
    <property type="molecule type" value="Genomic_DNA"/>
</dbReference>
<reference evidence="2 3" key="1">
    <citation type="submission" date="2016-01" db="EMBL/GenBank/DDBJ databases">
        <authorList>
            <person name="Oliw E.H."/>
        </authorList>
    </citation>
    <scope>NUCLEOTIDE SEQUENCE [LARGE SCALE GENOMIC DNA]</scope>
    <source>
        <strain evidence="2 3">DY10</strain>
    </source>
</reference>
<accession>A0A1P9X2U3</accession>
<dbReference type="RefSeq" id="WP_077133397.1">
    <property type="nucleotide sequence ID" value="NZ_CP014263.1"/>
</dbReference>
<feature type="signal peptide" evidence="1">
    <location>
        <begin position="1"/>
        <end position="23"/>
    </location>
</feature>
<evidence type="ECO:0000313" key="3">
    <source>
        <dbReference type="Proteomes" id="UP000187941"/>
    </source>
</evidence>
<dbReference type="STRING" id="1178516.AWR27_23050"/>
<evidence type="ECO:0000313" key="2">
    <source>
        <dbReference type="EMBL" id="AQG81918.1"/>
    </source>
</evidence>
<keyword evidence="1" id="KW-0732">Signal</keyword>